<protein>
    <submittedName>
        <fullName evidence="2">Uncharacterized protein</fullName>
    </submittedName>
</protein>
<dbReference type="EMBL" id="QOZG01000033">
    <property type="protein sequence ID" value="RCS21479.1"/>
    <property type="molecule type" value="Genomic_DNA"/>
</dbReference>
<organism evidence="2 3">
    <name type="scientific">Phyllobacterium salinisoli</name>
    <dbReference type="NCBI Taxonomy" id="1899321"/>
    <lineage>
        <taxon>Bacteria</taxon>
        <taxon>Pseudomonadati</taxon>
        <taxon>Pseudomonadota</taxon>
        <taxon>Alphaproteobacteria</taxon>
        <taxon>Hyphomicrobiales</taxon>
        <taxon>Phyllobacteriaceae</taxon>
        <taxon>Phyllobacterium</taxon>
    </lineage>
</organism>
<gene>
    <name evidence="2" type="ORF">DUT91_23860</name>
</gene>
<dbReference type="AlphaFoldDB" id="A0A368JWD1"/>
<feature type="region of interest" description="Disordered" evidence="1">
    <location>
        <begin position="122"/>
        <end position="141"/>
    </location>
</feature>
<name>A0A368JWD1_9HYPH</name>
<proteinExistence type="predicted"/>
<dbReference type="Proteomes" id="UP000253420">
    <property type="component" value="Unassembled WGS sequence"/>
</dbReference>
<reference evidence="2 3" key="1">
    <citation type="submission" date="2018-07" db="EMBL/GenBank/DDBJ databases">
        <title>The draft genome of Phyllobacterium salinisoli.</title>
        <authorList>
            <person name="Liu L."/>
            <person name="Li L."/>
            <person name="Zhang X."/>
            <person name="Liang L."/>
        </authorList>
    </citation>
    <scope>NUCLEOTIDE SEQUENCE [LARGE SCALE GENOMIC DNA]</scope>
    <source>
        <strain evidence="2 3">LLAN61</strain>
    </source>
</reference>
<sequence length="141" mass="14806">MISLVAITATTTAAVVAPKELPAQSEKMPVTGILSASNSEGIIKYCAEKGFISSEEAETADADKWLEPDIDPKVRTLSQQAEAVGKRGVMFTFGEGESSIPAATLEDIAALDDTTPQSICQNLAHAGDETTGPADEDKQHD</sequence>
<comment type="caution">
    <text evidence="2">The sequence shown here is derived from an EMBL/GenBank/DDBJ whole genome shotgun (WGS) entry which is preliminary data.</text>
</comment>
<evidence type="ECO:0000313" key="2">
    <source>
        <dbReference type="EMBL" id="RCS21479.1"/>
    </source>
</evidence>
<evidence type="ECO:0000256" key="1">
    <source>
        <dbReference type="SAM" id="MobiDB-lite"/>
    </source>
</evidence>
<keyword evidence="3" id="KW-1185">Reference proteome</keyword>
<evidence type="ECO:0000313" key="3">
    <source>
        <dbReference type="Proteomes" id="UP000253420"/>
    </source>
</evidence>
<accession>A0A368JWD1</accession>